<sequence>MKKFYIVISLVGLFILGTLFGVGLALPFAKKLISEDHFVQQRMKEEIKRLKLTPEQIEKSKPIYDQLLLDLANIKNDTLTAIAQASIRQSTELAGLLTPEQIEEFKKLGDERRVRFEKFMKP</sequence>
<proteinExistence type="predicted"/>
<dbReference type="RefSeq" id="WP_377170948.1">
    <property type="nucleotide sequence ID" value="NZ_JBHSMQ010000011.1"/>
</dbReference>
<reference evidence="2" key="1">
    <citation type="journal article" date="2019" name="Int. J. Syst. Evol. Microbiol.">
        <title>The Global Catalogue of Microorganisms (GCM) 10K type strain sequencing project: providing services to taxonomists for standard genome sequencing and annotation.</title>
        <authorList>
            <consortium name="The Broad Institute Genomics Platform"/>
            <consortium name="The Broad Institute Genome Sequencing Center for Infectious Disease"/>
            <person name="Wu L."/>
            <person name="Ma J."/>
        </authorList>
    </citation>
    <scope>NUCLEOTIDE SEQUENCE [LARGE SCALE GENOMIC DNA]</scope>
    <source>
        <strain evidence="2">CGMCC 4.1469</strain>
    </source>
</reference>
<dbReference type="EMBL" id="JBHSMQ010000011">
    <property type="protein sequence ID" value="MFC5457537.1"/>
    <property type="molecule type" value="Genomic_DNA"/>
</dbReference>
<keyword evidence="2" id="KW-1185">Reference proteome</keyword>
<evidence type="ECO:0000313" key="1">
    <source>
        <dbReference type="EMBL" id="MFC5457537.1"/>
    </source>
</evidence>
<protein>
    <submittedName>
        <fullName evidence="1">Uncharacterized protein</fullName>
    </submittedName>
</protein>
<name>A0ABW0KYE9_9BACT</name>
<comment type="caution">
    <text evidence="1">The sequence shown here is derived from an EMBL/GenBank/DDBJ whole genome shotgun (WGS) entry which is preliminary data.</text>
</comment>
<gene>
    <name evidence="1" type="ORF">ACFQDI_21900</name>
</gene>
<evidence type="ECO:0000313" key="2">
    <source>
        <dbReference type="Proteomes" id="UP001596052"/>
    </source>
</evidence>
<dbReference type="Proteomes" id="UP001596052">
    <property type="component" value="Unassembled WGS sequence"/>
</dbReference>
<accession>A0ABW0KYE9</accession>
<organism evidence="1 2">
    <name type="scientific">Prosthecobacter fluviatilis</name>
    <dbReference type="NCBI Taxonomy" id="445931"/>
    <lineage>
        <taxon>Bacteria</taxon>
        <taxon>Pseudomonadati</taxon>
        <taxon>Verrucomicrobiota</taxon>
        <taxon>Verrucomicrobiia</taxon>
        <taxon>Verrucomicrobiales</taxon>
        <taxon>Verrucomicrobiaceae</taxon>
        <taxon>Prosthecobacter</taxon>
    </lineage>
</organism>